<dbReference type="SUPFAM" id="SSF48208">
    <property type="entry name" value="Six-hairpin glycosidases"/>
    <property type="match status" value="1"/>
</dbReference>
<dbReference type="Gene3D" id="1.50.10.10">
    <property type="match status" value="1"/>
</dbReference>
<dbReference type="PANTHER" id="PTHR36845">
    <property type="entry name" value="HYDROLASE, PUTATIVE (AFU_ORTHOLOGUE AFUA_7G05090)-RELATED"/>
    <property type="match status" value="1"/>
</dbReference>
<dbReference type="EMBL" id="JAFMYV010000005">
    <property type="protein sequence ID" value="MBO0937309.1"/>
    <property type="molecule type" value="Genomic_DNA"/>
</dbReference>
<organism evidence="3 4">
    <name type="scientific">Fibrella rubiginis</name>
    <dbReference type="NCBI Taxonomy" id="2817060"/>
    <lineage>
        <taxon>Bacteria</taxon>
        <taxon>Pseudomonadati</taxon>
        <taxon>Bacteroidota</taxon>
        <taxon>Cytophagia</taxon>
        <taxon>Cytophagales</taxon>
        <taxon>Spirosomataceae</taxon>
        <taxon>Fibrella</taxon>
    </lineage>
</organism>
<name>A0A939GE59_9BACT</name>
<reference evidence="3" key="1">
    <citation type="submission" date="2021-03" db="EMBL/GenBank/DDBJ databases">
        <title>Fibrella sp. HMF5335 genome sequencing and assembly.</title>
        <authorList>
            <person name="Kang H."/>
            <person name="Kim H."/>
            <person name="Bae S."/>
            <person name="Joh K."/>
        </authorList>
    </citation>
    <scope>NUCLEOTIDE SEQUENCE</scope>
    <source>
        <strain evidence="3">HMF5335</strain>
    </source>
</reference>
<evidence type="ECO:0000313" key="3">
    <source>
        <dbReference type="EMBL" id="MBO0937309.1"/>
    </source>
</evidence>
<comment type="caution">
    <text evidence="3">The sequence shown here is derived from an EMBL/GenBank/DDBJ whole genome shotgun (WGS) entry which is preliminary data.</text>
</comment>
<dbReference type="RefSeq" id="WP_207364853.1">
    <property type="nucleotide sequence ID" value="NZ_JAFMYV010000005.1"/>
</dbReference>
<dbReference type="GO" id="GO:0052757">
    <property type="term" value="F:chondroitin hydrolase activity"/>
    <property type="evidence" value="ECO:0007669"/>
    <property type="project" value="TreeGrafter"/>
</dbReference>
<proteinExistence type="inferred from homology"/>
<dbReference type="AlphaFoldDB" id="A0A939GE59"/>
<sequence length="476" mass="53170">MISVDTTLQPNQLRTKLQRFWAVSAQKIRLINEQYDPANGSPVFTVGGKYTTRGWTEWTQGFQFGSAILQFDATGEIEFLELGRRKTLELMAPHVSHTGVHDHGFNNVSTYGNLLRLMREGKTPHNDWEANFYELALKISGAVQASRWTTIVNGGAGDSAAGTPGGFIYSFNGPHSLFVDTIRSCRSLIVSYLLGHTFQGEGDKRINLLERAIGHIRATANFSVYYGNGRDSYDVWGRTAHESIFNVNDGQYRCPNSQQGYTGFSTWTRGLAWAMCGFAEELEALAIIPDDHLTGLGGRESLEAMMLKAARATCDFYLDNTPTDGIPYWDTGAPMLYKLGDYLSRPADPFNDHEPVDSSAAAIAAQGLLRLGHYLKQRPQQSQNSDSELVNAGEKYWQAGLSVLNALLDEPYLSLNSQHQGLLLHSIYHRPNGWDYIPDGSRIPYGESSMWGDYHLREVALYVQRIIDGGLYYTFF</sequence>
<evidence type="ECO:0000256" key="2">
    <source>
        <dbReference type="ARBA" id="ARBA00038358"/>
    </source>
</evidence>
<dbReference type="InterPro" id="IPR012341">
    <property type="entry name" value="6hp_glycosidase-like_sf"/>
</dbReference>
<dbReference type="Proteomes" id="UP000664034">
    <property type="component" value="Unassembled WGS sequence"/>
</dbReference>
<evidence type="ECO:0000313" key="4">
    <source>
        <dbReference type="Proteomes" id="UP000664034"/>
    </source>
</evidence>
<comment type="similarity">
    <text evidence="2">Belongs to the glycosyl hydrolase 88 family.</text>
</comment>
<dbReference type="InterPro" id="IPR008928">
    <property type="entry name" value="6-hairpin_glycosidase_sf"/>
</dbReference>
<dbReference type="InterPro" id="IPR052369">
    <property type="entry name" value="UG_Glycosaminoglycan_Hydrolase"/>
</dbReference>
<dbReference type="GO" id="GO:0000272">
    <property type="term" value="P:polysaccharide catabolic process"/>
    <property type="evidence" value="ECO:0007669"/>
    <property type="project" value="TreeGrafter"/>
</dbReference>
<keyword evidence="4" id="KW-1185">Reference proteome</keyword>
<gene>
    <name evidence="3" type="ORF">J2I47_12195</name>
</gene>
<dbReference type="PANTHER" id="PTHR36845:SF1">
    <property type="entry name" value="HYDROLASE, PUTATIVE (AFU_ORTHOLOGUE AFUA_7G05090)-RELATED"/>
    <property type="match status" value="1"/>
</dbReference>
<keyword evidence="1 3" id="KW-0378">Hydrolase</keyword>
<accession>A0A939GE59</accession>
<evidence type="ECO:0000256" key="1">
    <source>
        <dbReference type="ARBA" id="ARBA00022801"/>
    </source>
</evidence>
<protein>
    <submittedName>
        <fullName evidence="3">Glycosyl hydrolase</fullName>
    </submittedName>
</protein>